<organism evidence="1 2">
    <name type="scientific">Camellia lanceoleosa</name>
    <dbReference type="NCBI Taxonomy" id="1840588"/>
    <lineage>
        <taxon>Eukaryota</taxon>
        <taxon>Viridiplantae</taxon>
        <taxon>Streptophyta</taxon>
        <taxon>Embryophyta</taxon>
        <taxon>Tracheophyta</taxon>
        <taxon>Spermatophyta</taxon>
        <taxon>Magnoliopsida</taxon>
        <taxon>eudicotyledons</taxon>
        <taxon>Gunneridae</taxon>
        <taxon>Pentapetalae</taxon>
        <taxon>asterids</taxon>
        <taxon>Ericales</taxon>
        <taxon>Theaceae</taxon>
        <taxon>Camellia</taxon>
    </lineage>
</organism>
<keyword evidence="2" id="KW-1185">Reference proteome</keyword>
<reference evidence="1 2" key="1">
    <citation type="journal article" date="2022" name="Plant J.">
        <title>Chromosome-level genome of Camellia lanceoleosa provides a valuable resource for understanding genome evolution and self-incompatibility.</title>
        <authorList>
            <person name="Gong W."/>
            <person name="Xiao S."/>
            <person name="Wang L."/>
            <person name="Liao Z."/>
            <person name="Chang Y."/>
            <person name="Mo W."/>
            <person name="Hu G."/>
            <person name="Li W."/>
            <person name="Zhao G."/>
            <person name="Zhu H."/>
            <person name="Hu X."/>
            <person name="Ji K."/>
            <person name="Xiang X."/>
            <person name="Song Q."/>
            <person name="Yuan D."/>
            <person name="Jin S."/>
            <person name="Zhang L."/>
        </authorList>
    </citation>
    <scope>NUCLEOTIDE SEQUENCE [LARGE SCALE GENOMIC DNA]</scope>
    <source>
        <strain evidence="1">SQ_2022a</strain>
    </source>
</reference>
<evidence type="ECO:0000313" key="1">
    <source>
        <dbReference type="EMBL" id="KAI8018869.1"/>
    </source>
</evidence>
<sequence>MASSPTSPVSEELELLDSPNEVEVTSSLCLLGKVLASKSLNHNAVSSIIKGAWRVRGELSISPWNANTFLFQFSEEEDCNRILRDRPWSIMGSLLVLQTLSSNQTFEEVDFTWCPFWVQAHGLPIQNMTKQNGNIIGNRLGKVLSVEAPQDGLLLHRSFLRIRVEINTQHPLPRGFWLKRSPGSNGVWITFKYEKLSDLCYDCGRIGHENKSCKFVSKEVSSKSGGWLVEQQPMAKQRQLTTGIHGYAWLGVPIHSTTVETLQYSPPQLPESCAHIPAPHQFAPCGMSNSHPRGPQPEATFALNSTRIEASSTQSLLKPIFTPKPSLQPFGPTTGAGLLPDANTKPNYFVAEPPDSPSTPNSPKEFDPTVPTPALGLPNAITILQSPGPIPPLLGPSSALDLCLSKAIDTLSLKRKATADDLSLNQPLKLLKTIETKPPKQLPLLHSSTSSQRGHP</sequence>
<evidence type="ECO:0000313" key="2">
    <source>
        <dbReference type="Proteomes" id="UP001060215"/>
    </source>
</evidence>
<proteinExistence type="predicted"/>
<gene>
    <name evidence="1" type="ORF">LOK49_LG04G00419</name>
</gene>
<accession>A0ACC0HZR4</accession>
<dbReference type="EMBL" id="CM045759">
    <property type="protein sequence ID" value="KAI8018869.1"/>
    <property type="molecule type" value="Genomic_DNA"/>
</dbReference>
<dbReference type="Proteomes" id="UP001060215">
    <property type="component" value="Chromosome 2"/>
</dbReference>
<protein>
    <submittedName>
        <fullName evidence="1">Uncharacterized protein</fullName>
    </submittedName>
</protein>
<name>A0ACC0HZR4_9ERIC</name>
<comment type="caution">
    <text evidence="1">The sequence shown here is derived from an EMBL/GenBank/DDBJ whole genome shotgun (WGS) entry which is preliminary data.</text>
</comment>